<sequence length="60" mass="6713">MSNRKPFFTLLLILSCLISTGPQFILPDLYNTITGQVPSWHSTDGIAGHGASEIAWEFRY</sequence>
<gene>
    <name evidence="1" type="ORF">BSK56_26930</name>
</gene>
<proteinExistence type="predicted"/>
<evidence type="ECO:0000313" key="2">
    <source>
        <dbReference type="Proteomes" id="UP000187412"/>
    </source>
</evidence>
<reference evidence="1 2" key="1">
    <citation type="submission" date="2016-10" db="EMBL/GenBank/DDBJ databases">
        <title>Paenibacillus species isolates.</title>
        <authorList>
            <person name="Beno S.M."/>
        </authorList>
    </citation>
    <scope>NUCLEOTIDE SEQUENCE [LARGE SCALE GENOMIC DNA]</scope>
    <source>
        <strain evidence="1 2">FSL H7-0744</strain>
    </source>
</reference>
<dbReference type="EMBL" id="MPTB01000044">
    <property type="protein sequence ID" value="OMD41618.1"/>
    <property type="molecule type" value="Genomic_DNA"/>
</dbReference>
<name>A0ABX3H3I8_PAEBO</name>
<organism evidence="1 2">
    <name type="scientific">Paenibacillus borealis</name>
    <dbReference type="NCBI Taxonomy" id="160799"/>
    <lineage>
        <taxon>Bacteria</taxon>
        <taxon>Bacillati</taxon>
        <taxon>Bacillota</taxon>
        <taxon>Bacilli</taxon>
        <taxon>Bacillales</taxon>
        <taxon>Paenibacillaceae</taxon>
        <taxon>Paenibacillus</taxon>
    </lineage>
</organism>
<accession>A0ABX3H3I8</accession>
<keyword evidence="2" id="KW-1185">Reference proteome</keyword>
<evidence type="ECO:0000313" key="1">
    <source>
        <dbReference type="EMBL" id="OMD41618.1"/>
    </source>
</evidence>
<dbReference type="RefSeq" id="WP_076113557.1">
    <property type="nucleotide sequence ID" value="NZ_MPTB01000044.1"/>
</dbReference>
<dbReference type="Proteomes" id="UP000187412">
    <property type="component" value="Unassembled WGS sequence"/>
</dbReference>
<protein>
    <submittedName>
        <fullName evidence="1">Uncharacterized protein</fullName>
    </submittedName>
</protein>
<dbReference type="PROSITE" id="PS51257">
    <property type="entry name" value="PROKAR_LIPOPROTEIN"/>
    <property type="match status" value="1"/>
</dbReference>
<comment type="caution">
    <text evidence="1">The sequence shown here is derived from an EMBL/GenBank/DDBJ whole genome shotgun (WGS) entry which is preliminary data.</text>
</comment>